<dbReference type="PANTHER" id="PTHR46072:SF2">
    <property type="entry name" value="AMIDASE (EUROFUNG)"/>
    <property type="match status" value="1"/>
</dbReference>
<accession>A0A550CXU4</accession>
<keyword evidence="4" id="KW-0378">Hydrolase</keyword>
<dbReference type="GO" id="GO:0004040">
    <property type="term" value="F:amidase activity"/>
    <property type="evidence" value="ECO:0007669"/>
    <property type="project" value="UniProtKB-EC"/>
</dbReference>
<dbReference type="EC" id="3.5.1.4" evidence="3"/>
<proteinExistence type="inferred from homology"/>
<dbReference type="Proteomes" id="UP000320762">
    <property type="component" value="Unassembled WGS sequence"/>
</dbReference>
<evidence type="ECO:0000256" key="6">
    <source>
        <dbReference type="PIRSR" id="PIRSR001221-2"/>
    </source>
</evidence>
<feature type="active site" description="Acyl-ester intermediate" evidence="5">
    <location>
        <position position="251"/>
    </location>
</feature>
<evidence type="ECO:0000256" key="4">
    <source>
        <dbReference type="ARBA" id="ARBA00022801"/>
    </source>
</evidence>
<evidence type="ECO:0000256" key="3">
    <source>
        <dbReference type="ARBA" id="ARBA00012922"/>
    </source>
</evidence>
<gene>
    <name evidence="8" type="ORF">BD626DRAFT_447648</name>
</gene>
<protein>
    <recommendedName>
        <fullName evidence="3">amidase</fullName>
        <ecNumber evidence="3">3.5.1.4</ecNumber>
    </recommendedName>
</protein>
<dbReference type="Gene3D" id="3.90.1300.10">
    <property type="entry name" value="Amidase signature (AS) domain"/>
    <property type="match status" value="1"/>
</dbReference>
<feature type="binding site" evidence="6">
    <location>
        <position position="201"/>
    </location>
    <ligand>
        <name>substrate</name>
    </ligand>
</feature>
<keyword evidence="9" id="KW-1185">Reference proteome</keyword>
<dbReference type="OrthoDB" id="6428749at2759"/>
<comment type="caution">
    <text evidence="8">The sequence shown here is derived from an EMBL/GenBank/DDBJ whole genome shotgun (WGS) entry which is preliminary data.</text>
</comment>
<evidence type="ECO:0000256" key="1">
    <source>
        <dbReference type="ARBA" id="ARBA00001311"/>
    </source>
</evidence>
<feature type="active site" description="Charge relay system" evidence="5">
    <location>
        <position position="152"/>
    </location>
</feature>
<feature type="binding site" evidence="6">
    <location>
        <position position="227"/>
    </location>
    <ligand>
        <name>substrate</name>
    </ligand>
</feature>
<name>A0A550CXU4_9AGAR</name>
<dbReference type="PIRSF" id="PIRSF001221">
    <property type="entry name" value="Amidase_fungi"/>
    <property type="match status" value="1"/>
</dbReference>
<feature type="active site" description="Charge relay system" evidence="5">
    <location>
        <position position="227"/>
    </location>
</feature>
<dbReference type="PROSITE" id="PS00571">
    <property type="entry name" value="AMIDASES"/>
    <property type="match status" value="1"/>
</dbReference>
<dbReference type="Pfam" id="PF01425">
    <property type="entry name" value="Amidase"/>
    <property type="match status" value="1"/>
</dbReference>
<dbReference type="EMBL" id="VDMD01000001">
    <property type="protein sequence ID" value="TRM69617.1"/>
    <property type="molecule type" value="Genomic_DNA"/>
</dbReference>
<evidence type="ECO:0000259" key="7">
    <source>
        <dbReference type="Pfam" id="PF01425"/>
    </source>
</evidence>
<dbReference type="InterPro" id="IPR023631">
    <property type="entry name" value="Amidase_dom"/>
</dbReference>
<reference evidence="8 9" key="1">
    <citation type="journal article" date="2019" name="New Phytol.">
        <title>Comparative genomics reveals unique wood-decay strategies and fruiting body development in the Schizophyllaceae.</title>
        <authorList>
            <person name="Almasi E."/>
            <person name="Sahu N."/>
            <person name="Krizsan K."/>
            <person name="Balint B."/>
            <person name="Kovacs G.M."/>
            <person name="Kiss B."/>
            <person name="Cseklye J."/>
            <person name="Drula E."/>
            <person name="Henrissat B."/>
            <person name="Nagy I."/>
            <person name="Chovatia M."/>
            <person name="Adam C."/>
            <person name="LaButti K."/>
            <person name="Lipzen A."/>
            <person name="Riley R."/>
            <person name="Grigoriev I.V."/>
            <person name="Nagy L.G."/>
        </authorList>
    </citation>
    <scope>NUCLEOTIDE SEQUENCE [LARGE SCALE GENOMIC DNA]</scope>
    <source>
        <strain evidence="8 9">NL-1724</strain>
    </source>
</reference>
<dbReference type="InterPro" id="IPR020556">
    <property type="entry name" value="Amidase_CS"/>
</dbReference>
<dbReference type="PANTHER" id="PTHR46072">
    <property type="entry name" value="AMIDASE-RELATED-RELATED"/>
    <property type="match status" value="1"/>
</dbReference>
<comment type="catalytic activity">
    <reaction evidence="1">
        <text>a monocarboxylic acid amide + H2O = a monocarboxylate + NH4(+)</text>
        <dbReference type="Rhea" id="RHEA:12020"/>
        <dbReference type="ChEBI" id="CHEBI:15377"/>
        <dbReference type="ChEBI" id="CHEBI:28938"/>
        <dbReference type="ChEBI" id="CHEBI:35757"/>
        <dbReference type="ChEBI" id="CHEBI:83628"/>
        <dbReference type="EC" id="3.5.1.4"/>
    </reaction>
</comment>
<comment type="similarity">
    <text evidence="2">Belongs to the amidase family.</text>
</comment>
<evidence type="ECO:0000313" key="9">
    <source>
        <dbReference type="Proteomes" id="UP000320762"/>
    </source>
</evidence>
<dbReference type="InterPro" id="IPR036928">
    <property type="entry name" value="AS_sf"/>
</dbReference>
<evidence type="ECO:0000313" key="8">
    <source>
        <dbReference type="EMBL" id="TRM69617.1"/>
    </source>
</evidence>
<organism evidence="8 9">
    <name type="scientific">Schizophyllum amplum</name>
    <dbReference type="NCBI Taxonomy" id="97359"/>
    <lineage>
        <taxon>Eukaryota</taxon>
        <taxon>Fungi</taxon>
        <taxon>Dikarya</taxon>
        <taxon>Basidiomycota</taxon>
        <taxon>Agaricomycotina</taxon>
        <taxon>Agaricomycetes</taxon>
        <taxon>Agaricomycetidae</taxon>
        <taxon>Agaricales</taxon>
        <taxon>Schizophyllaceae</taxon>
        <taxon>Schizophyllum</taxon>
    </lineage>
</organism>
<dbReference type="STRING" id="97359.A0A550CXU4"/>
<dbReference type="SUPFAM" id="SSF75304">
    <property type="entry name" value="Amidase signature (AS) enzymes"/>
    <property type="match status" value="1"/>
</dbReference>
<evidence type="ECO:0000256" key="2">
    <source>
        <dbReference type="ARBA" id="ARBA00009199"/>
    </source>
</evidence>
<sequence length="567" mass="62901">MSSTPLRIFASLPLQSEEQTRKLLDLENCIFDKRQRQVASIPKDWLLTDPPPSDQCNVFDIPRKCGMLSQRELEITETDDVSVILKNLSTGKWSAVEVTTAFSERAIVAHQLTNCLTEIWIEDALTRARELDAAFAEHGPVGPLHGLPISLKDQFDVAGKECTMGIASWIGRISAEDAGLVTVLKNAGAVLYVRTNVPQTLMRGETDNWVFGLTTNPHNRTLAAGGSSGGEGALVALKGSPLGVGTDIGGSVRIPASFNGIYGLRPTMRRMPYYGASNTFLGLEAIESTLGPMSRSLSGLAEFVRAVTTSNPSDVDPKVVEMPWREDMYQLKHIGGRDTKLCIAYYESDGVIMPHPPVRRAIQMTVAALRKAGHTVIKWEPYQHEFAHETIQRIFESDYGEDFDRIMAEAGEPLWPSIVHRSYPQITVWQSWQLNREKELFRKKTLEKWVATKDLTGTGRPIDALLCPMAPHAAPPHETFEYTGYTSIFNFLDLPAAILPVTRVDPALDVKDEGYLPKSDLDAKIYNMYTPDTFRDAPVAVQLAGRRFREEELLGICEVVDEALKAA</sequence>
<evidence type="ECO:0000256" key="5">
    <source>
        <dbReference type="PIRSR" id="PIRSR001221-1"/>
    </source>
</evidence>
<dbReference type="AlphaFoldDB" id="A0A550CXU4"/>
<feature type="binding site" evidence="6">
    <location>
        <begin position="248"/>
        <end position="251"/>
    </location>
    <ligand>
        <name>substrate</name>
    </ligand>
</feature>
<feature type="domain" description="Amidase" evidence="7">
    <location>
        <begin position="97"/>
        <end position="554"/>
    </location>
</feature>